<dbReference type="PANTHER" id="PTHR46825:SF7">
    <property type="entry name" value="D-ALANYL-D-ALANINE CARBOXYPEPTIDASE"/>
    <property type="match status" value="1"/>
</dbReference>
<sequence>MSAIISVAGESTVTSSRHNHNWHFPSRLLALGIATATALAISGCTSTPTQAPASSTAPPSVAPSTTGTTAGGKTGSATLGGLDKAKVQDTFRTLAKELLVPGAAMMLRTTQGDVSLTYGVTSAGGSTSVSLDDHIRIGSVTKTWTGTVILQLVQEGKLKLEDPVSKYRSDVPNGDNITIEQLLTMRSGIYNYSESYELNKALDTTPQRVWTPEQLVAIALPLPAYFGPGEGFHYSNTNTVLLGLIAEKLDGKGFGQIVRDRILEPLGLKQTSFPAAESSGLPKPFSRGYMYMDNLLTLSTAKLPADLIAKAQDGSLKPHDYTNANPSWTWAAGQGVSTAGDLMTLAEGLTDGKLLNPDLQKKRMDSLAPIDPDNPGAARYGMALAQFGPLYGHTGELPGYNTFMGRDPQNNVTLVVWTNLAPSPDGRDPASTIAKAIIGDLYGAAPTGPATR</sequence>
<dbReference type="PANTHER" id="PTHR46825">
    <property type="entry name" value="D-ALANYL-D-ALANINE-CARBOXYPEPTIDASE/ENDOPEPTIDASE AMPH"/>
    <property type="match status" value="1"/>
</dbReference>
<dbReference type="InterPro" id="IPR012338">
    <property type="entry name" value="Beta-lactam/transpept-like"/>
</dbReference>
<dbReference type="AlphaFoldDB" id="H0QJU2"/>
<dbReference type="STRING" id="1077972.ARGLB_035_00580"/>
<evidence type="ECO:0000313" key="3">
    <source>
        <dbReference type="EMBL" id="GAB13093.1"/>
    </source>
</evidence>
<name>H0QJU2_ARTG1</name>
<dbReference type="Proteomes" id="UP000003828">
    <property type="component" value="Unassembled WGS sequence"/>
</dbReference>
<feature type="compositionally biased region" description="Low complexity" evidence="1">
    <location>
        <begin position="45"/>
        <end position="68"/>
    </location>
</feature>
<organism evidence="3 4">
    <name type="scientific">Arthrobacter globiformis (strain ATCC 8010 / DSM 20124 / JCM 1332 / NBRC 12137 / NCIMB 8907 / NRRL B-2979 / 168)</name>
    <dbReference type="NCBI Taxonomy" id="1077972"/>
    <lineage>
        <taxon>Bacteria</taxon>
        <taxon>Bacillati</taxon>
        <taxon>Actinomycetota</taxon>
        <taxon>Actinomycetes</taxon>
        <taxon>Micrococcales</taxon>
        <taxon>Micrococcaceae</taxon>
        <taxon>Arthrobacter</taxon>
    </lineage>
</organism>
<feature type="region of interest" description="Disordered" evidence="1">
    <location>
        <begin position="45"/>
        <end position="79"/>
    </location>
</feature>
<proteinExistence type="predicted"/>
<comment type="caution">
    <text evidence="3">The sequence shown here is derived from an EMBL/GenBank/DDBJ whole genome shotgun (WGS) entry which is preliminary data.</text>
</comment>
<keyword evidence="4" id="KW-1185">Reference proteome</keyword>
<evidence type="ECO:0000259" key="2">
    <source>
        <dbReference type="Pfam" id="PF00144"/>
    </source>
</evidence>
<reference evidence="3 4" key="1">
    <citation type="submission" date="2011-12" db="EMBL/GenBank/DDBJ databases">
        <title>Whole genome shotgun sequence of Arthrobacter globiformis NBRC 12137.</title>
        <authorList>
            <person name="Miyazawa S."/>
            <person name="Hosoyama A."/>
            <person name="Tsuchikane K."/>
            <person name="Katsumata H."/>
            <person name="Yamazaki S."/>
            <person name="Fujita N."/>
        </authorList>
    </citation>
    <scope>NUCLEOTIDE SEQUENCE [LARGE SCALE GENOMIC DNA]</scope>
    <source>
        <strain evidence="3 4">NBRC 12137</strain>
    </source>
</reference>
<dbReference type="SUPFAM" id="SSF56601">
    <property type="entry name" value="beta-lactamase/transpeptidase-like"/>
    <property type="match status" value="1"/>
</dbReference>
<accession>H0QJU2</accession>
<dbReference type="InterPro" id="IPR050491">
    <property type="entry name" value="AmpC-like"/>
</dbReference>
<evidence type="ECO:0000313" key="4">
    <source>
        <dbReference type="Proteomes" id="UP000003828"/>
    </source>
</evidence>
<dbReference type="Gene3D" id="3.40.710.10">
    <property type="entry name" value="DD-peptidase/beta-lactamase superfamily"/>
    <property type="match status" value="1"/>
</dbReference>
<dbReference type="Pfam" id="PF00144">
    <property type="entry name" value="Beta-lactamase"/>
    <property type="match status" value="1"/>
</dbReference>
<dbReference type="InterPro" id="IPR001466">
    <property type="entry name" value="Beta-lactam-related"/>
</dbReference>
<gene>
    <name evidence="3" type="ORF">ARGLB_035_00580</name>
</gene>
<dbReference type="EMBL" id="BAEG01000035">
    <property type="protein sequence ID" value="GAB13093.1"/>
    <property type="molecule type" value="Genomic_DNA"/>
</dbReference>
<protein>
    <submittedName>
        <fullName evidence="3">Putative S12 family peptidase</fullName>
    </submittedName>
</protein>
<feature type="domain" description="Beta-lactamase-related" evidence="2">
    <location>
        <begin position="88"/>
        <end position="431"/>
    </location>
</feature>
<evidence type="ECO:0000256" key="1">
    <source>
        <dbReference type="SAM" id="MobiDB-lite"/>
    </source>
</evidence>
<dbReference type="eggNOG" id="COG1680">
    <property type="taxonomic scope" value="Bacteria"/>
</dbReference>